<dbReference type="RefSeq" id="WP_128643788.1">
    <property type="nucleotide sequence ID" value="NZ_CP008950.1"/>
</dbReference>
<name>A0A076EYS8_RHOOP</name>
<evidence type="ECO:0000313" key="2">
    <source>
        <dbReference type="Proteomes" id="UP000028488"/>
    </source>
</evidence>
<dbReference type="EMBL" id="CP008950">
    <property type="protein sequence ID" value="AII11140.1"/>
    <property type="molecule type" value="Genomic_DNA"/>
</dbReference>
<evidence type="ECO:0000313" key="1">
    <source>
        <dbReference type="EMBL" id="AII11140.1"/>
    </source>
</evidence>
<reference evidence="1 2" key="1">
    <citation type="submission" date="2014-07" db="EMBL/GenBank/DDBJ databases">
        <title>Genome Sequence of Rhodococcus opacus Strain R7, a Biodegrader of Mono- and Polycyclic Aromatic Hydrocarbons.</title>
        <authorList>
            <person name="Di Gennaro P."/>
            <person name="Zampolli J."/>
            <person name="Presti I."/>
            <person name="Cappelletti M."/>
            <person name="D'Ursi P."/>
            <person name="Orro A."/>
            <person name="Mezzelani A."/>
            <person name="Milanesi L."/>
        </authorList>
    </citation>
    <scope>NUCLEOTIDE SEQUENCE [LARGE SCALE GENOMIC DNA]</scope>
    <source>
        <strain evidence="1 2">R7</strain>
        <plasmid evidence="1">pPDG3</plasmid>
    </source>
</reference>
<dbReference type="AlphaFoldDB" id="A0A076EYS8"/>
<dbReference type="Proteomes" id="UP000028488">
    <property type="component" value="Plasmid pPDG3"/>
</dbReference>
<organism evidence="1 2">
    <name type="scientific">Rhodococcus opacus</name>
    <name type="common">Nocardia opaca</name>
    <dbReference type="NCBI Taxonomy" id="37919"/>
    <lineage>
        <taxon>Bacteria</taxon>
        <taxon>Bacillati</taxon>
        <taxon>Actinomycetota</taxon>
        <taxon>Actinomycetes</taxon>
        <taxon>Mycobacteriales</taxon>
        <taxon>Nocardiaceae</taxon>
        <taxon>Rhodococcus</taxon>
    </lineage>
</organism>
<accession>A0A076EYS8</accession>
<geneLocation type="plasmid" evidence="1 2">
    <name>pPDG3</name>
</geneLocation>
<gene>
    <name evidence="1" type="ORF">EP51_44615</name>
</gene>
<proteinExistence type="predicted"/>
<keyword evidence="1" id="KW-0614">Plasmid</keyword>
<protein>
    <submittedName>
        <fullName evidence="1">Uncharacterized protein</fullName>
    </submittedName>
</protein>
<sequence length="65" mass="6450">MSAAESGDLVRYADRVLAGTGITAHQVAAVVAGTATDAAATALRAGWRCAANPVHLGSDEERGAA</sequence>